<organism evidence="1">
    <name type="scientific">Anguilla anguilla</name>
    <name type="common">European freshwater eel</name>
    <name type="synonym">Muraena anguilla</name>
    <dbReference type="NCBI Taxonomy" id="7936"/>
    <lineage>
        <taxon>Eukaryota</taxon>
        <taxon>Metazoa</taxon>
        <taxon>Chordata</taxon>
        <taxon>Craniata</taxon>
        <taxon>Vertebrata</taxon>
        <taxon>Euteleostomi</taxon>
        <taxon>Actinopterygii</taxon>
        <taxon>Neopterygii</taxon>
        <taxon>Teleostei</taxon>
        <taxon>Anguilliformes</taxon>
        <taxon>Anguillidae</taxon>
        <taxon>Anguilla</taxon>
    </lineage>
</organism>
<proteinExistence type="predicted"/>
<reference evidence="1" key="1">
    <citation type="submission" date="2014-11" db="EMBL/GenBank/DDBJ databases">
        <authorList>
            <person name="Amaro Gonzalez C."/>
        </authorList>
    </citation>
    <scope>NUCLEOTIDE SEQUENCE</scope>
</reference>
<dbReference type="AlphaFoldDB" id="A0A0E9W7E1"/>
<name>A0A0E9W7E1_ANGAN</name>
<protein>
    <submittedName>
        <fullName evidence="1">Uncharacterized protein</fullName>
    </submittedName>
</protein>
<evidence type="ECO:0000313" key="1">
    <source>
        <dbReference type="EMBL" id="JAH86267.1"/>
    </source>
</evidence>
<accession>A0A0E9W7E1</accession>
<sequence length="40" mass="4095">MGRPIRSGSDSCPLCLTVAALSAANTRKQTAGKSSVCLEN</sequence>
<dbReference type="EMBL" id="GBXM01022310">
    <property type="protein sequence ID" value="JAH86267.1"/>
    <property type="molecule type" value="Transcribed_RNA"/>
</dbReference>
<reference evidence="1" key="2">
    <citation type="journal article" date="2015" name="Fish Shellfish Immunol.">
        <title>Early steps in the European eel (Anguilla anguilla)-Vibrio vulnificus interaction in the gills: Role of the RtxA13 toxin.</title>
        <authorList>
            <person name="Callol A."/>
            <person name="Pajuelo D."/>
            <person name="Ebbesson L."/>
            <person name="Teles M."/>
            <person name="MacKenzie S."/>
            <person name="Amaro C."/>
        </authorList>
    </citation>
    <scope>NUCLEOTIDE SEQUENCE</scope>
</reference>